<sequence length="223" mass="23031">MGSGQAAVDTDVVRVYLLAPDALARTGLRAMLDGQPGVVVAGDGQPGPRALAGLRTLRPDVVVLHGLSDPARLGLPALSEAEGMRLLTVAAAPVQGSTPDSVPALAHGELPATVSAPDLAAAVRLTAAGYHLTRQRPATSTPCPPALGPAEVSDVDPRELTPREVDVLDLVARGLSNAEIADALTVSEHTVKSHVQNLLGKLRLRSRVQAVVYAFEAGLRPAR</sequence>
<dbReference type="CDD" id="cd06170">
    <property type="entry name" value="LuxR_C_like"/>
    <property type="match status" value="1"/>
</dbReference>
<keyword evidence="7" id="KW-1185">Reference proteome</keyword>
<evidence type="ECO:0000256" key="3">
    <source>
        <dbReference type="ARBA" id="ARBA00023163"/>
    </source>
</evidence>
<evidence type="ECO:0000256" key="4">
    <source>
        <dbReference type="SAM" id="MobiDB-lite"/>
    </source>
</evidence>
<dbReference type="SMART" id="SM00421">
    <property type="entry name" value="HTH_LUXR"/>
    <property type="match status" value="1"/>
</dbReference>
<evidence type="ECO:0000256" key="2">
    <source>
        <dbReference type="ARBA" id="ARBA00023125"/>
    </source>
</evidence>
<keyword evidence="1" id="KW-0805">Transcription regulation</keyword>
<protein>
    <submittedName>
        <fullName evidence="6">Response regulator transcription factor</fullName>
    </submittedName>
</protein>
<dbReference type="InterPro" id="IPR016032">
    <property type="entry name" value="Sig_transdc_resp-reg_C-effctor"/>
</dbReference>
<comment type="caution">
    <text evidence="6">The sequence shown here is derived from an EMBL/GenBank/DDBJ whole genome shotgun (WGS) entry which is preliminary data.</text>
</comment>
<dbReference type="Pfam" id="PF00196">
    <property type="entry name" value="GerE"/>
    <property type="match status" value="1"/>
</dbReference>
<dbReference type="Gene3D" id="3.40.50.2300">
    <property type="match status" value="1"/>
</dbReference>
<evidence type="ECO:0000313" key="7">
    <source>
        <dbReference type="Proteomes" id="UP000766698"/>
    </source>
</evidence>
<keyword evidence="3" id="KW-0804">Transcription</keyword>
<dbReference type="PRINTS" id="PR00038">
    <property type="entry name" value="HTHLUXR"/>
</dbReference>
<dbReference type="PANTHER" id="PTHR43214">
    <property type="entry name" value="TWO-COMPONENT RESPONSE REGULATOR"/>
    <property type="match status" value="1"/>
</dbReference>
<proteinExistence type="predicted"/>
<dbReference type="InterPro" id="IPR000792">
    <property type="entry name" value="Tscrpt_reg_LuxR_C"/>
</dbReference>
<dbReference type="InterPro" id="IPR039420">
    <property type="entry name" value="WalR-like"/>
</dbReference>
<evidence type="ECO:0000313" key="6">
    <source>
        <dbReference type="EMBL" id="MBB1243607.1"/>
    </source>
</evidence>
<dbReference type="PROSITE" id="PS50043">
    <property type="entry name" value="HTH_LUXR_2"/>
    <property type="match status" value="1"/>
</dbReference>
<dbReference type="SUPFAM" id="SSF46894">
    <property type="entry name" value="C-terminal effector domain of the bipartite response regulators"/>
    <property type="match status" value="1"/>
</dbReference>
<gene>
    <name evidence="6" type="ORF">GL263_08545</name>
</gene>
<organism evidence="6 7">
    <name type="scientific">Streptomyces durbertensis</name>
    <dbReference type="NCBI Taxonomy" id="2448886"/>
    <lineage>
        <taxon>Bacteria</taxon>
        <taxon>Bacillati</taxon>
        <taxon>Actinomycetota</taxon>
        <taxon>Actinomycetes</taxon>
        <taxon>Kitasatosporales</taxon>
        <taxon>Streptomycetaceae</taxon>
        <taxon>Streptomyces</taxon>
    </lineage>
</organism>
<accession>A0ABR6EE44</accession>
<feature type="region of interest" description="Disordered" evidence="4">
    <location>
        <begin position="135"/>
        <end position="154"/>
    </location>
</feature>
<reference evidence="7" key="1">
    <citation type="journal article" date="2020" name="Syst. Appl. Microbiol.">
        <title>Streptomyces alkaliterrae sp. nov., isolated from an alkaline soil, and emended descriptions of Streptomyces alkaliphilus, Streptomyces calidiresistens and Streptomyces durbertensis.</title>
        <authorList>
            <person name="Swiecimska M."/>
            <person name="Golinska P."/>
            <person name="Nouioui I."/>
            <person name="Wypij M."/>
            <person name="Rai M."/>
            <person name="Sangal V."/>
            <person name="Goodfellow M."/>
        </authorList>
    </citation>
    <scope>NUCLEOTIDE SEQUENCE [LARGE SCALE GENOMIC DNA]</scope>
    <source>
        <strain evidence="7">DSM 104538</strain>
    </source>
</reference>
<dbReference type="PANTHER" id="PTHR43214:SF24">
    <property type="entry name" value="TRANSCRIPTIONAL REGULATORY PROTEIN NARL-RELATED"/>
    <property type="match status" value="1"/>
</dbReference>
<dbReference type="Proteomes" id="UP000766698">
    <property type="component" value="Unassembled WGS sequence"/>
</dbReference>
<feature type="domain" description="HTH luxR-type" evidence="5">
    <location>
        <begin position="153"/>
        <end position="218"/>
    </location>
</feature>
<dbReference type="EMBL" id="WMLF01000085">
    <property type="protein sequence ID" value="MBB1243607.1"/>
    <property type="molecule type" value="Genomic_DNA"/>
</dbReference>
<keyword evidence="2" id="KW-0238">DNA-binding</keyword>
<dbReference type="PROSITE" id="PS00622">
    <property type="entry name" value="HTH_LUXR_1"/>
    <property type="match status" value="1"/>
</dbReference>
<evidence type="ECO:0000256" key="1">
    <source>
        <dbReference type="ARBA" id="ARBA00023015"/>
    </source>
</evidence>
<evidence type="ECO:0000259" key="5">
    <source>
        <dbReference type="PROSITE" id="PS50043"/>
    </source>
</evidence>
<name>A0ABR6EE44_9ACTN</name>